<name>A0ABM9T809_THIA3</name>
<comment type="caution">
    <text evidence="1">The sequence shown here is derived from an EMBL/GenBank/DDBJ whole genome shotgun (WGS) entry which is preliminary data.</text>
</comment>
<evidence type="ECO:0000313" key="2">
    <source>
        <dbReference type="Proteomes" id="UP000078599"/>
    </source>
</evidence>
<accession>A0ABM9T809</accession>
<organism evidence="1 2">
    <name type="scientific">Thiomonas arsenitoxydans (strain DSM 22701 / CIP 110005 / 3As)</name>
    <dbReference type="NCBI Taxonomy" id="426114"/>
    <lineage>
        <taxon>Bacteria</taxon>
        <taxon>Pseudomonadati</taxon>
        <taxon>Pseudomonadota</taxon>
        <taxon>Betaproteobacteria</taxon>
        <taxon>Burkholderiales</taxon>
        <taxon>Thiomonas</taxon>
    </lineage>
</organism>
<evidence type="ECO:0000313" key="1">
    <source>
        <dbReference type="EMBL" id="CQR37103.1"/>
    </source>
</evidence>
<protein>
    <submittedName>
        <fullName evidence="1">Uncharacterized protein</fullName>
    </submittedName>
</protein>
<proteinExistence type="predicted"/>
<reference evidence="1 2" key="1">
    <citation type="submission" date="2015-03" db="EMBL/GenBank/DDBJ databases">
        <authorList>
            <person name="Regsiter A."/>
            <person name="william w."/>
        </authorList>
    </citation>
    <scope>NUCLEOTIDE SEQUENCE [LARGE SCALE GENOMIC DNA]</scope>
    <source>
        <strain evidence="1 2">CB1</strain>
    </source>
</reference>
<dbReference type="EMBL" id="CTRI01000029">
    <property type="protein sequence ID" value="CQR37103.1"/>
    <property type="molecule type" value="Genomic_DNA"/>
</dbReference>
<dbReference type="Proteomes" id="UP000078599">
    <property type="component" value="Unassembled WGS sequence"/>
</dbReference>
<sequence length="136" mass="15082">MLRNEPSGSGLAPGIAHQTLGQVRRRRRTSGRFQWLALGAPCRRPVRWRLDFLLRPGLSHCFCGAPRRRPPTARHLAAVGYSWVETRAYPLLAIPPGFRADAGGNGFDDVSSYLSQVPQNLFKGCPAEAFWLPTLS</sequence>
<gene>
    <name evidence="1" type="ORF">THICB1_70080</name>
</gene>
<keyword evidence="2" id="KW-1185">Reference proteome</keyword>